<proteinExistence type="predicted"/>
<evidence type="ECO:0000313" key="5">
    <source>
        <dbReference type="Proteomes" id="UP001634394"/>
    </source>
</evidence>
<reference evidence="4 5" key="1">
    <citation type="submission" date="2024-11" db="EMBL/GenBank/DDBJ databases">
        <title>Chromosome-level genome assembly of the freshwater bivalve Anodonta woodiana.</title>
        <authorList>
            <person name="Chen X."/>
        </authorList>
    </citation>
    <scope>NUCLEOTIDE SEQUENCE [LARGE SCALE GENOMIC DNA]</scope>
    <source>
        <strain evidence="4">MN2024</strain>
        <tissue evidence="4">Gills</tissue>
    </source>
</reference>
<accession>A0ABD3VQB0</accession>
<keyword evidence="1" id="KW-0472">Membrane</keyword>
<keyword evidence="2" id="KW-0732">Signal</keyword>
<feature type="domain" description="VWFA" evidence="3">
    <location>
        <begin position="34"/>
        <end position="215"/>
    </location>
</feature>
<gene>
    <name evidence="4" type="ORF">ACJMK2_005003</name>
</gene>
<feature type="chain" id="PRO_5044870259" description="VWFA domain-containing protein" evidence="2">
    <location>
        <begin position="24"/>
        <end position="686"/>
    </location>
</feature>
<keyword evidence="1" id="KW-0812">Transmembrane</keyword>
<dbReference type="Proteomes" id="UP001634394">
    <property type="component" value="Unassembled WGS sequence"/>
</dbReference>
<feature type="transmembrane region" description="Helical" evidence="1">
    <location>
        <begin position="618"/>
        <end position="640"/>
    </location>
</feature>
<dbReference type="PROSITE" id="PS50234">
    <property type="entry name" value="VWFA"/>
    <property type="match status" value="1"/>
</dbReference>
<keyword evidence="1" id="KW-1133">Transmembrane helix</keyword>
<dbReference type="EMBL" id="JBJQND010000010">
    <property type="protein sequence ID" value="KAL3863238.1"/>
    <property type="molecule type" value="Genomic_DNA"/>
</dbReference>
<dbReference type="Pfam" id="PF00092">
    <property type="entry name" value="VWA"/>
    <property type="match status" value="1"/>
</dbReference>
<feature type="signal peptide" evidence="2">
    <location>
        <begin position="1"/>
        <end position="23"/>
    </location>
</feature>
<dbReference type="SMART" id="SM00327">
    <property type="entry name" value="VWA"/>
    <property type="match status" value="1"/>
</dbReference>
<evidence type="ECO:0000259" key="3">
    <source>
        <dbReference type="PROSITE" id="PS50234"/>
    </source>
</evidence>
<dbReference type="Gene3D" id="3.40.50.410">
    <property type="entry name" value="von Willebrand factor, type A domain"/>
    <property type="match status" value="1"/>
</dbReference>
<dbReference type="InterPro" id="IPR036465">
    <property type="entry name" value="vWFA_dom_sf"/>
</dbReference>
<dbReference type="PANTHER" id="PTHR10579:SF177">
    <property type="entry name" value="CALCIUM-ACTIVATED CHLORIDE CHANNEL REGULATOR 4-LIKE PROTEIN"/>
    <property type="match status" value="1"/>
</dbReference>
<comment type="caution">
    <text evidence="4">The sequence shown here is derived from an EMBL/GenBank/DDBJ whole genome shotgun (WGS) entry which is preliminary data.</text>
</comment>
<keyword evidence="5" id="KW-1185">Reference proteome</keyword>
<organism evidence="4 5">
    <name type="scientific">Sinanodonta woodiana</name>
    <name type="common">Chinese pond mussel</name>
    <name type="synonym">Anodonta woodiana</name>
    <dbReference type="NCBI Taxonomy" id="1069815"/>
    <lineage>
        <taxon>Eukaryota</taxon>
        <taxon>Metazoa</taxon>
        <taxon>Spiralia</taxon>
        <taxon>Lophotrochozoa</taxon>
        <taxon>Mollusca</taxon>
        <taxon>Bivalvia</taxon>
        <taxon>Autobranchia</taxon>
        <taxon>Heteroconchia</taxon>
        <taxon>Palaeoheterodonta</taxon>
        <taxon>Unionida</taxon>
        <taxon>Unionoidea</taxon>
        <taxon>Unionidae</taxon>
        <taxon>Unioninae</taxon>
        <taxon>Sinanodonta</taxon>
    </lineage>
</organism>
<evidence type="ECO:0000256" key="2">
    <source>
        <dbReference type="SAM" id="SignalP"/>
    </source>
</evidence>
<dbReference type="InterPro" id="IPR002035">
    <property type="entry name" value="VWF_A"/>
</dbReference>
<evidence type="ECO:0000313" key="4">
    <source>
        <dbReference type="EMBL" id="KAL3863238.1"/>
    </source>
</evidence>
<evidence type="ECO:0000256" key="1">
    <source>
        <dbReference type="SAM" id="Phobius"/>
    </source>
</evidence>
<dbReference type="Gene3D" id="2.60.40.10">
    <property type="entry name" value="Immunoglobulins"/>
    <property type="match status" value="1"/>
</dbReference>
<dbReference type="InterPro" id="IPR051266">
    <property type="entry name" value="CLCR"/>
</dbReference>
<dbReference type="CDD" id="cd00198">
    <property type="entry name" value="vWFA"/>
    <property type="match status" value="1"/>
</dbReference>
<sequence length="686" mass="75095">MHYLLRLIVLVCATLTVTKLSKALVKLVNNGYEGIYIFIEGSLEENATMISRLQGTRSLRQRQAARYVIKNLLPIDCLFGMVSFSSYATILANMTPITKNSRVRQSLINKLPIETYGRTSIGAGLKLAIDLLTSMRNGTDESEIILISDGEENNEPFARMFLQQILDKSIVVHTIAVSQKADLVLSNLSTASGGKHYTWLETGSTSLADVLSQTIVTSGILSSADSTVIIYSDGKRLEQSRSISGSFVIDSALGMETVFTVLSDKKSSINAEIRGPGEYIAQDSSSDGDALFIEMQGILPKGRYFFDVTASEANATISIIVNSKPRSAKEKVIQVDSWLSEGKLDYKGKDNVIVYALASRKGAAVINAKMKVLMESPTGASIEFYLKDEGIGADSKAQDGVYSGYIPRNLLSTSGRYSLKITVSDNNERAMIYHSSGTSISEDASDIGKNFYRVTMPGELYVENYYKTGDITPPCKVFDLALVSMTEKISETGKTLYVLSWTAVGDDLDIGTAARYDIRIAKTIDTMRNSFETGQAFVNTSILQARPSGEKEQYVLSGIVPNGLDNVTYYLALKAIDDSGNSGPVSNIITVGYVVHFTLERLPDRDSPHSMNGTRNDLTIIIVFVCVGLVIISTVLLFFICWRRKKRGKDDVEQLDLYGRFNCQAGDNCLISHKEVLGSIQSGNPV</sequence>
<dbReference type="AlphaFoldDB" id="A0ABD3VQB0"/>
<dbReference type="InterPro" id="IPR013783">
    <property type="entry name" value="Ig-like_fold"/>
</dbReference>
<dbReference type="PANTHER" id="PTHR10579">
    <property type="entry name" value="CALCIUM-ACTIVATED CHLORIDE CHANNEL REGULATOR"/>
    <property type="match status" value="1"/>
</dbReference>
<protein>
    <recommendedName>
        <fullName evidence="3">VWFA domain-containing protein</fullName>
    </recommendedName>
</protein>
<name>A0ABD3VQB0_SINWO</name>
<dbReference type="SUPFAM" id="SSF53300">
    <property type="entry name" value="vWA-like"/>
    <property type="match status" value="1"/>
</dbReference>